<comment type="caution">
    <text evidence="1">The sequence shown here is derived from an EMBL/GenBank/DDBJ whole genome shotgun (WGS) entry which is preliminary data.</text>
</comment>
<dbReference type="EMBL" id="NIRI02000056">
    <property type="protein sequence ID" value="KAG5446045.1"/>
    <property type="molecule type" value="Genomic_DNA"/>
</dbReference>
<reference evidence="1 2" key="1">
    <citation type="journal article" date="2018" name="Biotechnol. Adv.">
        <title>Improved genomic resources and new bioinformatic workflow for the carcinogenic parasite Clonorchis sinensis: Biotechnological implications.</title>
        <authorList>
            <person name="Wang D."/>
            <person name="Korhonen P.K."/>
            <person name="Gasser R.B."/>
            <person name="Young N.D."/>
        </authorList>
    </citation>
    <scope>NUCLEOTIDE SEQUENCE [LARGE SCALE GENOMIC DNA]</scope>
    <source>
        <strain evidence="1">Cs-k2</strain>
    </source>
</reference>
<sequence>MVPVVDRNIHLWILLHCKFFLSREEDYSIRSYLHSSNLSPGADPTPNVALKKNVIGSGKYRHCAVDGNFRTTFAPYAVQFPFYYVDLGALYNLTSINLFCQNERTFRNLGVNVPFDVHTFGQWMSECTYQSHYPWDLLASGIEFKKKGEEVVLKPNKPVQYIIIGQPNTNYPISVRPIQIGEVQAHGEKLRDTQVPQVPTSDEPLPENFHKVCYPQILTEFFVRIHMTHLNSSPLLPTKLFWWLLICSLGLTISLPTQLRTDCASSYGDEAFATRLPSSANRLTAT</sequence>
<proteinExistence type="predicted"/>
<name>A0A3R7FDE2_CLOSI</name>
<evidence type="ECO:0000313" key="2">
    <source>
        <dbReference type="Proteomes" id="UP000286415"/>
    </source>
</evidence>
<dbReference type="AlphaFoldDB" id="A0A3R7FDE2"/>
<dbReference type="InParanoid" id="A0A3R7FDE2"/>
<evidence type="ECO:0000313" key="1">
    <source>
        <dbReference type="EMBL" id="KAG5446045.1"/>
    </source>
</evidence>
<dbReference type="OrthoDB" id="6294573at2759"/>
<organism evidence="1 2">
    <name type="scientific">Clonorchis sinensis</name>
    <name type="common">Chinese liver fluke</name>
    <dbReference type="NCBI Taxonomy" id="79923"/>
    <lineage>
        <taxon>Eukaryota</taxon>
        <taxon>Metazoa</taxon>
        <taxon>Spiralia</taxon>
        <taxon>Lophotrochozoa</taxon>
        <taxon>Platyhelminthes</taxon>
        <taxon>Trematoda</taxon>
        <taxon>Digenea</taxon>
        <taxon>Opisthorchiida</taxon>
        <taxon>Opisthorchiata</taxon>
        <taxon>Opisthorchiidae</taxon>
        <taxon>Clonorchis</taxon>
    </lineage>
</organism>
<reference evidence="1 2" key="2">
    <citation type="journal article" date="2021" name="Genomics">
        <title>High-quality reference genome for Clonorchis sinensis.</title>
        <authorList>
            <person name="Young N.D."/>
            <person name="Stroehlein A.J."/>
            <person name="Kinkar L."/>
            <person name="Wang T."/>
            <person name="Sohn W.M."/>
            <person name="Chang B.C.H."/>
            <person name="Kaur P."/>
            <person name="Weisz D."/>
            <person name="Dudchenko O."/>
            <person name="Aiden E.L."/>
            <person name="Korhonen P.K."/>
            <person name="Gasser R.B."/>
        </authorList>
    </citation>
    <scope>NUCLEOTIDE SEQUENCE [LARGE SCALE GENOMIC DNA]</scope>
    <source>
        <strain evidence="1">Cs-k2</strain>
    </source>
</reference>
<gene>
    <name evidence="1" type="ORF">CSKR_103881</name>
</gene>
<protein>
    <submittedName>
        <fullName evidence="1">Uncharacterized protein</fullName>
    </submittedName>
</protein>
<dbReference type="Proteomes" id="UP000286415">
    <property type="component" value="Unassembled WGS sequence"/>
</dbReference>
<accession>A0A3R7FDE2</accession>
<keyword evidence="2" id="KW-1185">Reference proteome</keyword>
<dbReference type="Gene3D" id="2.60.120.260">
    <property type="entry name" value="Galactose-binding domain-like"/>
    <property type="match status" value="1"/>
</dbReference>